<accession>A0A9P5ZKJ7</accession>
<organism evidence="1 2">
    <name type="scientific">Pleurotus eryngii</name>
    <name type="common">Boletus of the steppes</name>
    <dbReference type="NCBI Taxonomy" id="5323"/>
    <lineage>
        <taxon>Eukaryota</taxon>
        <taxon>Fungi</taxon>
        <taxon>Dikarya</taxon>
        <taxon>Basidiomycota</taxon>
        <taxon>Agaricomycotina</taxon>
        <taxon>Agaricomycetes</taxon>
        <taxon>Agaricomycetidae</taxon>
        <taxon>Agaricales</taxon>
        <taxon>Pleurotineae</taxon>
        <taxon>Pleurotaceae</taxon>
        <taxon>Pleurotus</taxon>
    </lineage>
</organism>
<comment type="caution">
    <text evidence="1">The sequence shown here is derived from an EMBL/GenBank/DDBJ whole genome shotgun (WGS) entry which is preliminary data.</text>
</comment>
<dbReference type="OrthoDB" id="2675946at2759"/>
<protein>
    <submittedName>
        <fullName evidence="1">Uncharacterized protein</fullName>
    </submittedName>
</protein>
<dbReference type="EMBL" id="MU154660">
    <property type="protein sequence ID" value="KAF9489783.1"/>
    <property type="molecule type" value="Genomic_DNA"/>
</dbReference>
<gene>
    <name evidence="1" type="ORF">BDN71DRAFT_1435158</name>
</gene>
<name>A0A9P5ZKJ7_PLEER</name>
<dbReference type="Gene3D" id="1.10.443.20">
    <property type="entry name" value="Centromere DNA-binding protein complex CBF3 subunit, domain 2"/>
    <property type="match status" value="1"/>
</dbReference>
<dbReference type="InterPro" id="IPR038279">
    <property type="entry name" value="Ndc10_dom2_sf"/>
</dbReference>
<proteinExistence type="predicted"/>
<evidence type="ECO:0000313" key="2">
    <source>
        <dbReference type="Proteomes" id="UP000807025"/>
    </source>
</evidence>
<keyword evidence="2" id="KW-1185">Reference proteome</keyword>
<reference evidence="1" key="1">
    <citation type="submission" date="2020-11" db="EMBL/GenBank/DDBJ databases">
        <authorList>
            <consortium name="DOE Joint Genome Institute"/>
            <person name="Ahrendt S."/>
            <person name="Riley R."/>
            <person name="Andreopoulos W."/>
            <person name="Labutti K."/>
            <person name="Pangilinan J."/>
            <person name="Ruiz-Duenas F.J."/>
            <person name="Barrasa J.M."/>
            <person name="Sanchez-Garcia M."/>
            <person name="Camarero S."/>
            <person name="Miyauchi S."/>
            <person name="Serrano A."/>
            <person name="Linde D."/>
            <person name="Babiker R."/>
            <person name="Drula E."/>
            <person name="Ayuso-Fernandez I."/>
            <person name="Pacheco R."/>
            <person name="Padilla G."/>
            <person name="Ferreira P."/>
            <person name="Barriuso J."/>
            <person name="Kellner H."/>
            <person name="Castanera R."/>
            <person name="Alfaro M."/>
            <person name="Ramirez L."/>
            <person name="Pisabarro A.G."/>
            <person name="Kuo A."/>
            <person name="Tritt A."/>
            <person name="Lipzen A."/>
            <person name="He G."/>
            <person name="Yan M."/>
            <person name="Ng V."/>
            <person name="Cullen D."/>
            <person name="Martin F."/>
            <person name="Rosso M.-N."/>
            <person name="Henrissat B."/>
            <person name="Hibbett D."/>
            <person name="Martinez A.T."/>
            <person name="Grigoriev I.V."/>
        </authorList>
    </citation>
    <scope>NUCLEOTIDE SEQUENCE</scope>
    <source>
        <strain evidence="1">ATCC 90797</strain>
    </source>
</reference>
<dbReference type="AlphaFoldDB" id="A0A9P5ZKJ7"/>
<evidence type="ECO:0000313" key="1">
    <source>
        <dbReference type="EMBL" id="KAF9489783.1"/>
    </source>
</evidence>
<dbReference type="Proteomes" id="UP000807025">
    <property type="component" value="Unassembled WGS sequence"/>
</dbReference>
<dbReference type="GO" id="GO:0003677">
    <property type="term" value="F:DNA binding"/>
    <property type="evidence" value="ECO:0007669"/>
    <property type="project" value="InterPro"/>
</dbReference>
<sequence>MSLYQTCVLLDVVKQTEENQHKGGLKTQQAFVRLWNEWVALAMGQGTICNNIVNEHSLLLFVKYSAERCKQTRCVWDEIKTHMDITLKCACSGLVQGKDTPDIVTNTFLEDVTDEQMAVVGDGFIQHCEFCFCIYGHVAWVMQTASGNWGDDLCALKLAELQPWTVWIAHCDPVCCLLGAFTLLMHFLYNVKDFTRHMEVDWSMNKSWHHVCVLLGPGTSNTPFSDQILYNLYVKAFDRANFVSHVKAHLPHHILGYKKEQMGIDLDDTAQLGWVHGETYFDTY</sequence>